<sequence length="123" mass="12644">AKLGVGVAIDDFGTGFSSLGRLHELPVDALKIDGSFAARLGRDRGSLPVVRGVTGLAHDLGMAVTAEGIETAGQAEQLRVLGVDYGQGYYFARPLPGAEVAALLTRVARLPDGAGAEDRAELG</sequence>
<feature type="non-terminal residue" evidence="2">
    <location>
        <position position="1"/>
    </location>
</feature>
<reference evidence="2" key="1">
    <citation type="submission" date="2020-02" db="EMBL/GenBank/DDBJ databases">
        <authorList>
            <person name="Meier V. D."/>
        </authorList>
    </citation>
    <scope>NUCLEOTIDE SEQUENCE</scope>
    <source>
        <strain evidence="2">AVDCRST_MAG19</strain>
    </source>
</reference>
<dbReference type="SMART" id="SM00052">
    <property type="entry name" value="EAL"/>
    <property type="match status" value="1"/>
</dbReference>
<dbReference type="InterPro" id="IPR035919">
    <property type="entry name" value="EAL_sf"/>
</dbReference>
<dbReference type="InterPro" id="IPR001633">
    <property type="entry name" value="EAL_dom"/>
</dbReference>
<accession>A0A6J4UXS3</accession>
<feature type="domain" description="EAL" evidence="1">
    <location>
        <begin position="1"/>
        <end position="108"/>
    </location>
</feature>
<name>A0A6J4UXS3_9BACT</name>
<dbReference type="Pfam" id="PF00563">
    <property type="entry name" value="EAL"/>
    <property type="match status" value="1"/>
</dbReference>
<dbReference type="AlphaFoldDB" id="A0A6J4UXS3"/>
<dbReference type="PROSITE" id="PS50883">
    <property type="entry name" value="EAL"/>
    <property type="match status" value="1"/>
</dbReference>
<dbReference type="SUPFAM" id="SSF141868">
    <property type="entry name" value="EAL domain-like"/>
    <property type="match status" value="1"/>
</dbReference>
<dbReference type="GO" id="GO:0071111">
    <property type="term" value="F:cyclic-guanylate-specific phosphodiesterase activity"/>
    <property type="evidence" value="ECO:0007669"/>
    <property type="project" value="InterPro"/>
</dbReference>
<organism evidence="2">
    <name type="scientific">uncultured Thermomicrobiales bacterium</name>
    <dbReference type="NCBI Taxonomy" id="1645740"/>
    <lineage>
        <taxon>Bacteria</taxon>
        <taxon>Pseudomonadati</taxon>
        <taxon>Thermomicrobiota</taxon>
        <taxon>Thermomicrobia</taxon>
        <taxon>Thermomicrobiales</taxon>
        <taxon>environmental samples</taxon>
    </lineage>
</organism>
<proteinExistence type="predicted"/>
<dbReference type="EMBL" id="CADCWL010000088">
    <property type="protein sequence ID" value="CAA9562996.1"/>
    <property type="molecule type" value="Genomic_DNA"/>
</dbReference>
<dbReference type="PANTHER" id="PTHR33121">
    <property type="entry name" value="CYCLIC DI-GMP PHOSPHODIESTERASE PDEF"/>
    <property type="match status" value="1"/>
</dbReference>
<protein>
    <submittedName>
        <fullName evidence="2">Diguanylate cyclase/phosphodiesterase (GGDEF &amp; EAL domains) with PAS/PAC sensor(S)</fullName>
    </submittedName>
</protein>
<evidence type="ECO:0000313" key="2">
    <source>
        <dbReference type="EMBL" id="CAA9562996.1"/>
    </source>
</evidence>
<dbReference type="InterPro" id="IPR050706">
    <property type="entry name" value="Cyclic-di-GMP_PDE-like"/>
</dbReference>
<dbReference type="PANTHER" id="PTHR33121:SF70">
    <property type="entry name" value="SIGNALING PROTEIN YKOW"/>
    <property type="match status" value="1"/>
</dbReference>
<gene>
    <name evidence="2" type="ORF">AVDCRST_MAG19-1978</name>
</gene>
<evidence type="ECO:0000259" key="1">
    <source>
        <dbReference type="PROSITE" id="PS50883"/>
    </source>
</evidence>
<dbReference type="CDD" id="cd01948">
    <property type="entry name" value="EAL"/>
    <property type="match status" value="1"/>
</dbReference>
<dbReference type="Gene3D" id="3.20.20.450">
    <property type="entry name" value="EAL domain"/>
    <property type="match status" value="1"/>
</dbReference>